<gene>
    <name evidence="1" type="ordered locus">Daud_1512</name>
</gene>
<reference evidence="2" key="1">
    <citation type="submission" date="2007-10" db="EMBL/GenBank/DDBJ databases">
        <title>Complete sequence of chromosome of Desulforudis audaxviator MP104C.</title>
        <authorList>
            <person name="Copeland A."/>
            <person name="Lucas S."/>
            <person name="Lapidus A."/>
            <person name="Barry K."/>
            <person name="Glavina del Rio T."/>
            <person name="Dalin E."/>
            <person name="Tice H."/>
            <person name="Bruce D."/>
            <person name="Pitluck S."/>
            <person name="Lowry S.R."/>
            <person name="Larimer F."/>
            <person name="Land M.L."/>
            <person name="Hauser L."/>
            <person name="Kyrpides N."/>
            <person name="Ivanova N.N."/>
            <person name="Richardson P."/>
        </authorList>
    </citation>
    <scope>NUCLEOTIDE SEQUENCE [LARGE SCALE GENOMIC DNA]</scope>
    <source>
        <strain evidence="2">MP104C</strain>
    </source>
</reference>
<sequence length="158" mass="17500">MRNANAPNHFVFVATPVQSDKGRISSYEIWKVLTEKLVWYTTASAPYRNRIKGGDRIVFYLGGRPGGGSFVAQGLCSGPVAPVTAEDGAFLAEMGITRFSSRIPLLLVIYWLDEVPLKPLVPALTFIRDKKHYGLYLRQGIVPIGQEDFDLIVTQSAQ</sequence>
<proteinExistence type="predicted"/>
<evidence type="ECO:0000313" key="2">
    <source>
        <dbReference type="Proteomes" id="UP000008544"/>
    </source>
</evidence>
<evidence type="ECO:0000313" key="1">
    <source>
        <dbReference type="EMBL" id="ACA60018.1"/>
    </source>
</evidence>
<dbReference type="AlphaFoldDB" id="B1I4V0"/>
<dbReference type="Proteomes" id="UP000008544">
    <property type="component" value="Chromosome"/>
</dbReference>
<dbReference type="HOGENOM" id="CLU_1738553_0_0_9"/>
<keyword evidence="2" id="KW-1185">Reference proteome</keyword>
<dbReference type="eggNOG" id="COG1673">
    <property type="taxonomic scope" value="Bacteria"/>
</dbReference>
<dbReference type="InterPro" id="IPR015947">
    <property type="entry name" value="PUA-like_sf"/>
</dbReference>
<dbReference type="SUPFAM" id="SSF88697">
    <property type="entry name" value="PUA domain-like"/>
    <property type="match status" value="1"/>
</dbReference>
<dbReference type="KEGG" id="dau:Daud_1512"/>
<organism evidence="1 2">
    <name type="scientific">Desulforudis audaxviator (strain MP104C)</name>
    <dbReference type="NCBI Taxonomy" id="477974"/>
    <lineage>
        <taxon>Bacteria</taxon>
        <taxon>Bacillati</taxon>
        <taxon>Bacillota</taxon>
        <taxon>Clostridia</taxon>
        <taxon>Thermoanaerobacterales</taxon>
        <taxon>Candidatus Desulforudaceae</taxon>
        <taxon>Candidatus Desulforudis</taxon>
    </lineage>
</organism>
<name>B1I4V0_DESAP</name>
<dbReference type="EMBL" id="CP000860">
    <property type="protein sequence ID" value="ACA60018.1"/>
    <property type="molecule type" value="Genomic_DNA"/>
</dbReference>
<protein>
    <submittedName>
        <fullName evidence="1">Uncharacterized protein</fullName>
    </submittedName>
</protein>
<dbReference type="Gene3D" id="3.10.590.10">
    <property type="entry name" value="ph1033 like domains"/>
    <property type="match status" value="1"/>
</dbReference>
<accession>B1I4V0</accession>
<dbReference type="RefSeq" id="WP_012302600.1">
    <property type="nucleotide sequence ID" value="NC_010424.1"/>
</dbReference>
<dbReference type="OrthoDB" id="2112545at2"/>
<reference evidence="1 2" key="2">
    <citation type="journal article" date="2008" name="Science">
        <title>Environmental genomics reveals a single-species ecosystem deep within Earth.</title>
        <authorList>
            <person name="Chivian D."/>
            <person name="Brodie E.L."/>
            <person name="Alm E.J."/>
            <person name="Culley D.E."/>
            <person name="Dehal P.S."/>
            <person name="Desantis T.Z."/>
            <person name="Gihring T.M."/>
            <person name="Lapidus A."/>
            <person name="Lin L.H."/>
            <person name="Lowry S.R."/>
            <person name="Moser D.P."/>
            <person name="Richardson P.M."/>
            <person name="Southam G."/>
            <person name="Wanger G."/>
            <person name="Pratt L.M."/>
            <person name="Andersen G.L."/>
            <person name="Hazen T.C."/>
            <person name="Brockman F.J."/>
            <person name="Arkin A.P."/>
            <person name="Onstott T.C."/>
        </authorList>
    </citation>
    <scope>NUCLEOTIDE SEQUENCE [LARGE SCALE GENOMIC DNA]</scope>
    <source>
        <strain evidence="1 2">MP104C</strain>
    </source>
</reference>